<dbReference type="GO" id="GO:0019545">
    <property type="term" value="P:L-arginine catabolic process to succinate"/>
    <property type="evidence" value="ECO:0007669"/>
    <property type="project" value="UniProtKB-UniRule"/>
</dbReference>
<dbReference type="Pfam" id="PF04952">
    <property type="entry name" value="AstE_AspA_hybrid"/>
    <property type="match status" value="1"/>
</dbReference>
<dbReference type="RefSeq" id="WP_147713898.1">
    <property type="nucleotide sequence ID" value="NZ_VKAD01000001.1"/>
</dbReference>
<protein>
    <recommendedName>
        <fullName evidence="5 6">Succinylglutamate desuccinylase</fullName>
        <ecNumber evidence="5 6">3.5.1.96</ecNumber>
    </recommendedName>
</protein>
<dbReference type="Pfam" id="PF24827">
    <property type="entry name" value="AstE_AspA_cat"/>
    <property type="match status" value="1"/>
</dbReference>
<evidence type="ECO:0000259" key="8">
    <source>
        <dbReference type="Pfam" id="PF24827"/>
    </source>
</evidence>
<comment type="function">
    <text evidence="5">Transforms N(2)-succinylglutamate into succinate and glutamate.</text>
</comment>
<evidence type="ECO:0000256" key="4">
    <source>
        <dbReference type="ARBA" id="ARBA00022833"/>
    </source>
</evidence>
<reference evidence="9 10" key="1">
    <citation type="submission" date="2019-07" db="EMBL/GenBank/DDBJ databases">
        <title>Reinekea sp. strain SSH23 genome sequencing and assembly.</title>
        <authorList>
            <person name="Kim I."/>
        </authorList>
    </citation>
    <scope>NUCLEOTIDE SEQUENCE [LARGE SCALE GENOMIC DNA]</scope>
    <source>
        <strain evidence="9 10">SSH23</strain>
    </source>
</reference>
<evidence type="ECO:0000256" key="5">
    <source>
        <dbReference type="HAMAP-Rule" id="MF_00767"/>
    </source>
</evidence>
<dbReference type="Gene3D" id="3.40.630.10">
    <property type="entry name" value="Zn peptidases"/>
    <property type="match status" value="1"/>
</dbReference>
<dbReference type="InterPro" id="IPR055438">
    <property type="entry name" value="AstE_AspA_cat"/>
</dbReference>
<dbReference type="AlphaFoldDB" id="A0A5C8ZCC7"/>
<proteinExistence type="inferred from homology"/>
<dbReference type="EMBL" id="VKAD01000001">
    <property type="protein sequence ID" value="TXR54500.1"/>
    <property type="molecule type" value="Genomic_DNA"/>
</dbReference>
<dbReference type="NCBIfam" id="TIGR03242">
    <property type="entry name" value="arg_catab_astE"/>
    <property type="match status" value="1"/>
</dbReference>
<comment type="catalytic activity">
    <reaction evidence="5">
        <text>N-succinyl-L-glutamate + H2O = L-glutamate + succinate</text>
        <dbReference type="Rhea" id="RHEA:15169"/>
        <dbReference type="ChEBI" id="CHEBI:15377"/>
        <dbReference type="ChEBI" id="CHEBI:29985"/>
        <dbReference type="ChEBI" id="CHEBI:30031"/>
        <dbReference type="ChEBI" id="CHEBI:58763"/>
        <dbReference type="EC" id="3.5.1.96"/>
    </reaction>
</comment>
<gene>
    <name evidence="5 9" type="primary">astE</name>
    <name evidence="9" type="ORF">FME95_08180</name>
</gene>
<feature type="binding site" evidence="5">
    <location>
        <position position="173"/>
    </location>
    <ligand>
        <name>Zn(2+)</name>
        <dbReference type="ChEBI" id="CHEBI:29105"/>
    </ligand>
</feature>
<dbReference type="GO" id="GO:0016788">
    <property type="term" value="F:hydrolase activity, acting on ester bonds"/>
    <property type="evidence" value="ECO:0007669"/>
    <property type="project" value="UniProtKB-UniRule"/>
</dbReference>
<feature type="binding site" evidence="5">
    <location>
        <position position="76"/>
    </location>
    <ligand>
        <name>Zn(2+)</name>
        <dbReference type="ChEBI" id="CHEBI:29105"/>
    </ligand>
</feature>
<dbReference type="PIRSF" id="PIRSF017020">
    <property type="entry name" value="AstE"/>
    <property type="match status" value="1"/>
</dbReference>
<dbReference type="HAMAP" id="MF_00767">
    <property type="entry name" value="Arg_catab_AstE"/>
    <property type="match status" value="1"/>
</dbReference>
<comment type="pathway">
    <text evidence="5">Amino-acid degradation; L-arginine degradation via AST pathway; L-glutamate and succinate from L-arginine: step 5/5.</text>
</comment>
<evidence type="ECO:0000259" key="7">
    <source>
        <dbReference type="Pfam" id="PF04952"/>
    </source>
</evidence>
<dbReference type="Proteomes" id="UP000321764">
    <property type="component" value="Unassembled WGS sequence"/>
</dbReference>
<dbReference type="SUPFAM" id="SSF53187">
    <property type="entry name" value="Zn-dependent exopeptidases"/>
    <property type="match status" value="1"/>
</dbReference>
<evidence type="ECO:0000256" key="2">
    <source>
        <dbReference type="ARBA" id="ARBA00022723"/>
    </source>
</evidence>
<feature type="domain" description="AstE/AspA barrel-sandwich hybrid" evidence="7">
    <location>
        <begin position="276"/>
        <end position="348"/>
    </location>
</feature>
<dbReference type="NCBIfam" id="NF003706">
    <property type="entry name" value="PRK05324.1"/>
    <property type="match status" value="1"/>
</dbReference>
<dbReference type="GO" id="GO:0019544">
    <property type="term" value="P:L-arginine catabolic process to L-glutamate"/>
    <property type="evidence" value="ECO:0007669"/>
    <property type="project" value="UniProtKB-UniRule"/>
</dbReference>
<dbReference type="UniPathway" id="UPA00185">
    <property type="reaction ID" value="UER00283"/>
</dbReference>
<accession>A0A5C8ZCC7</accession>
<keyword evidence="1 5" id="KW-0056">Arginine metabolism</keyword>
<dbReference type="InterPro" id="IPR007036">
    <property type="entry name" value="Aste_AspA_hybrid_dom"/>
</dbReference>
<keyword evidence="3 5" id="KW-0378">Hydrolase</keyword>
<comment type="similarity">
    <text evidence="5">Belongs to the AspA/AstE family. Succinylglutamate desuccinylase subfamily.</text>
</comment>
<comment type="cofactor">
    <cofactor evidence="5">
        <name>Zn(2+)</name>
        <dbReference type="ChEBI" id="CHEBI:29105"/>
    </cofactor>
    <text evidence="5">Binds 1 zinc ion per subunit.</text>
</comment>
<dbReference type="InterPro" id="IPR016681">
    <property type="entry name" value="SuccinylGlu_desuccinylase"/>
</dbReference>
<comment type="caution">
    <text evidence="9">The sequence shown here is derived from an EMBL/GenBank/DDBJ whole genome shotgun (WGS) entry which is preliminary data.</text>
</comment>
<dbReference type="CDD" id="cd03855">
    <property type="entry name" value="M14_ASTE"/>
    <property type="match status" value="1"/>
</dbReference>
<dbReference type="GO" id="GO:0008270">
    <property type="term" value="F:zinc ion binding"/>
    <property type="evidence" value="ECO:0007669"/>
    <property type="project" value="UniProtKB-UniRule"/>
</dbReference>
<sequence>MTDNPLQPSNTVKINFMFSPHKDMLGHTLANADSEHKAEHSILSAGTEVTFLDTGIIKFEPNTAATQSLVISCAIHGNETAPIEIVNQIINDLLAEEQKCGQRVLFIFGNPWAMNAAERFVDINMNRLFCGHWQTQDLSLKEVKRAAKLEAYVANFFAEEPVTVTERLHYDCHTAIRDSTRTRFAVYPFVAERKLPNSEKDFLAHAQINTLLLQQKPANTFSSFSSIKQNAQSFTLELGKVQPFGSNNLADFNGIDKALRKRIAGETLPSSVQGAVEGFEVCHEIERTSVDWQFFIDDSATNFSAYPEGFMVWQDGDKSYQVENAEEYIVFPNPNVPIGQRAGLMLKKDNNL</sequence>
<feature type="domain" description="Succinylglutamate desuccinylase/Aspartoacylase catalytic" evidence="8">
    <location>
        <begin position="66"/>
        <end position="259"/>
    </location>
</feature>
<evidence type="ECO:0000256" key="6">
    <source>
        <dbReference type="NCBIfam" id="TIGR03242"/>
    </source>
</evidence>
<dbReference type="EC" id="3.5.1.96" evidence="5 6"/>
<dbReference type="GO" id="GO:0009017">
    <property type="term" value="F:succinylglutamate desuccinylase activity"/>
    <property type="evidence" value="ECO:0007669"/>
    <property type="project" value="UniProtKB-UniRule"/>
</dbReference>
<evidence type="ECO:0000256" key="3">
    <source>
        <dbReference type="ARBA" id="ARBA00022801"/>
    </source>
</evidence>
<keyword evidence="4 5" id="KW-0862">Zinc</keyword>
<dbReference type="PANTHER" id="PTHR15162">
    <property type="entry name" value="ASPARTOACYLASE"/>
    <property type="match status" value="1"/>
</dbReference>
<feature type="binding site" evidence="5">
    <location>
        <position position="79"/>
    </location>
    <ligand>
        <name>Zn(2+)</name>
        <dbReference type="ChEBI" id="CHEBI:29105"/>
    </ligand>
</feature>
<organism evidence="9 10">
    <name type="scientific">Reinekea thalattae</name>
    <dbReference type="NCBI Taxonomy" id="2593301"/>
    <lineage>
        <taxon>Bacteria</taxon>
        <taxon>Pseudomonadati</taxon>
        <taxon>Pseudomonadota</taxon>
        <taxon>Gammaproteobacteria</taxon>
        <taxon>Oceanospirillales</taxon>
        <taxon>Saccharospirillaceae</taxon>
        <taxon>Reinekea</taxon>
    </lineage>
</organism>
<evidence type="ECO:0000313" key="10">
    <source>
        <dbReference type="Proteomes" id="UP000321764"/>
    </source>
</evidence>
<dbReference type="InterPro" id="IPR050178">
    <property type="entry name" value="AspA/AstE_fam"/>
</dbReference>
<keyword evidence="10" id="KW-1185">Reference proteome</keyword>
<feature type="active site" evidence="5">
    <location>
        <position position="237"/>
    </location>
</feature>
<evidence type="ECO:0000313" key="9">
    <source>
        <dbReference type="EMBL" id="TXR54500.1"/>
    </source>
</evidence>
<dbReference type="PANTHER" id="PTHR15162:SF7">
    <property type="entry name" value="SUCCINYLGLUTAMATE DESUCCINYLASE"/>
    <property type="match status" value="1"/>
</dbReference>
<dbReference type="OrthoDB" id="5290473at2"/>
<keyword evidence="2 5" id="KW-0479">Metal-binding</keyword>
<evidence type="ECO:0000256" key="1">
    <source>
        <dbReference type="ARBA" id="ARBA00022503"/>
    </source>
</evidence>
<name>A0A5C8ZCC7_9GAMM</name>